<organism evidence="2 3">
    <name type="scientific">Streptomyces ficellus</name>
    <dbReference type="NCBI Taxonomy" id="1977088"/>
    <lineage>
        <taxon>Bacteria</taxon>
        <taxon>Bacillati</taxon>
        <taxon>Actinomycetota</taxon>
        <taxon>Actinomycetes</taxon>
        <taxon>Kitasatosporales</taxon>
        <taxon>Streptomycetaceae</taxon>
        <taxon>Streptomyces</taxon>
    </lineage>
</organism>
<dbReference type="InterPro" id="IPR011992">
    <property type="entry name" value="EF-hand-dom_pair"/>
</dbReference>
<dbReference type="EMBL" id="CP034279">
    <property type="protein sequence ID" value="QGV80026.1"/>
    <property type="molecule type" value="Genomic_DNA"/>
</dbReference>
<dbReference type="PROSITE" id="PS50222">
    <property type="entry name" value="EF_HAND_2"/>
    <property type="match status" value="1"/>
</dbReference>
<dbReference type="Pfam" id="PF13499">
    <property type="entry name" value="EF-hand_7"/>
    <property type="match status" value="1"/>
</dbReference>
<dbReference type="KEGG" id="sfic:EIZ62_18645"/>
<evidence type="ECO:0000313" key="3">
    <source>
        <dbReference type="Proteomes" id="UP000422572"/>
    </source>
</evidence>
<evidence type="ECO:0000313" key="2">
    <source>
        <dbReference type="EMBL" id="QGV80026.1"/>
    </source>
</evidence>
<gene>
    <name evidence="2" type="ORF">EIZ62_18645</name>
</gene>
<dbReference type="SMART" id="SM00054">
    <property type="entry name" value="EFh"/>
    <property type="match status" value="4"/>
</dbReference>
<accession>A0A6I6FST6</accession>
<keyword evidence="3" id="KW-1185">Reference proteome</keyword>
<dbReference type="GO" id="GO:0005509">
    <property type="term" value="F:calcium ion binding"/>
    <property type="evidence" value="ECO:0007669"/>
    <property type="project" value="InterPro"/>
</dbReference>
<dbReference type="AlphaFoldDB" id="A0A6I6FST6"/>
<dbReference type="OrthoDB" id="7356823at2"/>
<evidence type="ECO:0000259" key="1">
    <source>
        <dbReference type="PROSITE" id="PS50222"/>
    </source>
</evidence>
<dbReference type="Proteomes" id="UP000422572">
    <property type="component" value="Chromosome"/>
</dbReference>
<dbReference type="InterPro" id="IPR018247">
    <property type="entry name" value="EF_Hand_1_Ca_BS"/>
</dbReference>
<proteinExistence type="predicted"/>
<name>A0A6I6FST6_9ACTN</name>
<dbReference type="SUPFAM" id="SSF47473">
    <property type="entry name" value="EF-hand"/>
    <property type="match status" value="1"/>
</dbReference>
<reference evidence="2 3" key="1">
    <citation type="submission" date="2018-12" db="EMBL/GenBank/DDBJ databases">
        <title>Complete genome sequence of Streptomyces ficellus NRRL8067, the producer of ficellomycin, feldamycin and nojirimycin.</title>
        <authorList>
            <person name="Zhang H."/>
            <person name="Yue R."/>
            <person name="Liu Y."/>
            <person name="Li M."/>
            <person name="Mu H."/>
            <person name="Zhang J."/>
        </authorList>
    </citation>
    <scope>NUCLEOTIDE SEQUENCE [LARGE SCALE GENOMIC DNA]</scope>
    <source>
        <strain evidence="2 3">NRRL 8067</strain>
    </source>
</reference>
<protein>
    <submittedName>
        <fullName evidence="2">EF-hand domain-containing protein</fullName>
    </submittedName>
</protein>
<dbReference type="Gene3D" id="1.10.238.10">
    <property type="entry name" value="EF-hand"/>
    <property type="match status" value="1"/>
</dbReference>
<dbReference type="RefSeq" id="WP_156693755.1">
    <property type="nucleotide sequence ID" value="NZ_CP034279.1"/>
</dbReference>
<dbReference type="PROSITE" id="PS00018">
    <property type="entry name" value="EF_HAND_1"/>
    <property type="match status" value="2"/>
</dbReference>
<sequence length="172" mass="18759">MDAEELYERRIASRFAAFDQDGNGYISREDFTTAAQRLLEEFGTSFRSDKGQALAGGAEAFWQGLAGIADVDGDQRVTRGEFVSGAVKRLRDNPERFAEIARPFVRALLAVAGQDDDGRTGTAELERALRALGVESHAAALAAESLDEDRDGLVGEEETVTAFARHFMTQEP</sequence>
<dbReference type="InterPro" id="IPR002048">
    <property type="entry name" value="EF_hand_dom"/>
</dbReference>
<feature type="domain" description="EF-hand" evidence="1">
    <location>
        <begin position="6"/>
        <end position="41"/>
    </location>
</feature>